<reference evidence="2" key="1">
    <citation type="submission" date="2021-08" db="EMBL/GenBank/DDBJ databases">
        <title>WGS assembly of Ceratopteris richardii.</title>
        <authorList>
            <person name="Marchant D.B."/>
            <person name="Chen G."/>
            <person name="Jenkins J."/>
            <person name="Shu S."/>
            <person name="Leebens-Mack J."/>
            <person name="Grimwood J."/>
            <person name="Schmutz J."/>
            <person name="Soltis P."/>
            <person name="Soltis D."/>
            <person name="Chen Z.-H."/>
        </authorList>
    </citation>
    <scope>NUCLEOTIDE SEQUENCE</scope>
    <source>
        <strain evidence="2">Whitten #5841</strain>
        <tissue evidence="2">Leaf</tissue>
    </source>
</reference>
<dbReference type="Proteomes" id="UP000825935">
    <property type="component" value="Chromosome 8"/>
</dbReference>
<protein>
    <submittedName>
        <fullName evidence="2">Uncharacterized protein</fullName>
    </submittedName>
</protein>
<feature type="compositionally biased region" description="Pro residues" evidence="1">
    <location>
        <begin position="190"/>
        <end position="207"/>
    </location>
</feature>
<evidence type="ECO:0000313" key="3">
    <source>
        <dbReference type="Proteomes" id="UP000825935"/>
    </source>
</evidence>
<dbReference type="EMBL" id="CM035413">
    <property type="protein sequence ID" value="KAH7431389.1"/>
    <property type="molecule type" value="Genomic_DNA"/>
</dbReference>
<organism evidence="2 3">
    <name type="scientific">Ceratopteris richardii</name>
    <name type="common">Triangle waterfern</name>
    <dbReference type="NCBI Taxonomy" id="49495"/>
    <lineage>
        <taxon>Eukaryota</taxon>
        <taxon>Viridiplantae</taxon>
        <taxon>Streptophyta</taxon>
        <taxon>Embryophyta</taxon>
        <taxon>Tracheophyta</taxon>
        <taxon>Polypodiopsida</taxon>
        <taxon>Polypodiidae</taxon>
        <taxon>Polypodiales</taxon>
        <taxon>Pteridineae</taxon>
        <taxon>Pteridaceae</taxon>
        <taxon>Parkerioideae</taxon>
        <taxon>Ceratopteris</taxon>
    </lineage>
</organism>
<evidence type="ECO:0000256" key="1">
    <source>
        <dbReference type="SAM" id="MobiDB-lite"/>
    </source>
</evidence>
<gene>
    <name evidence="2" type="ORF">KP509_08G046000</name>
</gene>
<comment type="caution">
    <text evidence="2">The sequence shown here is derived from an EMBL/GenBank/DDBJ whole genome shotgun (WGS) entry which is preliminary data.</text>
</comment>
<feature type="compositionally biased region" description="Polar residues" evidence="1">
    <location>
        <begin position="214"/>
        <end position="232"/>
    </location>
</feature>
<proteinExistence type="predicted"/>
<dbReference type="OrthoDB" id="6500128at2759"/>
<keyword evidence="3" id="KW-1185">Reference proteome</keyword>
<evidence type="ECO:0000313" key="2">
    <source>
        <dbReference type="EMBL" id="KAH7431389.1"/>
    </source>
</evidence>
<dbReference type="AlphaFoldDB" id="A0A8T2UG23"/>
<feature type="compositionally biased region" description="Pro residues" evidence="1">
    <location>
        <begin position="149"/>
        <end position="169"/>
    </location>
</feature>
<feature type="region of interest" description="Disordered" evidence="1">
    <location>
        <begin position="137"/>
        <end position="232"/>
    </location>
</feature>
<name>A0A8T2UG23_CERRI</name>
<sequence length="290" mass="32194">MAACDTLLCLAWVRPYSFHHLIWTSIMEKKKRHVVHVQKDAKKFHVYSSVIILWLKSLSSKLTEIQRNLDQPPPSTKRNPSTLVRKKLLVKRARVKGDSLQDIRDLPIVDQGYAGAKGTDPPLSSHTYARKRAPNPHVLTHHSTSYNPSTPPPSPPIISTPHASPPVQIPSPLMSPFIQTHHTPTHVSPIPIPPPMQSPNSPPPPSWLPRQGSHMHSTSTQPMHSSTPPLAPCSSTNALPVLENIHIANIHARNSLESLSQLNDYHKEMSSFMGVANQQVLQLQGRIADL</sequence>
<accession>A0A8T2UG23</accession>